<protein>
    <submittedName>
        <fullName evidence="2">Uncharacterized protein</fullName>
    </submittedName>
</protein>
<dbReference type="EMBL" id="JH603171">
    <property type="protein sequence ID" value="EIC19481.1"/>
    <property type="molecule type" value="Genomic_DNA"/>
</dbReference>
<reference evidence="2 3" key="2">
    <citation type="submission" date="2011-11" db="EMBL/GenBank/DDBJ databases">
        <authorList>
            <consortium name="US DOE Joint Genome Institute"/>
            <person name="Lucas S."/>
            <person name="Han J."/>
            <person name="Lapidus A."/>
            <person name="Cheng J.-F."/>
            <person name="Goodwin L."/>
            <person name="Pitluck S."/>
            <person name="Peters L."/>
            <person name="Ovchinnikova G."/>
            <person name="Zhang X."/>
            <person name="Detter J.C."/>
            <person name="Han C."/>
            <person name="Tapia R."/>
            <person name="Land M."/>
            <person name="Hauser L."/>
            <person name="Kyrpides N."/>
            <person name="Ivanova N."/>
            <person name="Pagani I."/>
            <person name="Vogl K."/>
            <person name="Liu Z."/>
            <person name="Overmann J."/>
            <person name="Frigaard N.-U."/>
            <person name="Bryant D."/>
            <person name="Woyke T."/>
        </authorList>
    </citation>
    <scope>NUCLEOTIDE SEQUENCE [LARGE SCALE GENOMIC DNA]</scope>
    <source>
        <strain evidence="2 3">970</strain>
    </source>
</reference>
<evidence type="ECO:0000313" key="3">
    <source>
        <dbReference type="Proteomes" id="UP000002964"/>
    </source>
</evidence>
<evidence type="ECO:0000256" key="1">
    <source>
        <dbReference type="SAM" id="MobiDB-lite"/>
    </source>
</evidence>
<accession>H8Z8S6</accession>
<dbReference type="RefSeq" id="WP_009151710.1">
    <property type="nucleotide sequence ID" value="NZ_CP121471.1"/>
</dbReference>
<organism evidence="2 3">
    <name type="scientific">Thiorhodovibrio frisius</name>
    <dbReference type="NCBI Taxonomy" id="631362"/>
    <lineage>
        <taxon>Bacteria</taxon>
        <taxon>Pseudomonadati</taxon>
        <taxon>Pseudomonadota</taxon>
        <taxon>Gammaproteobacteria</taxon>
        <taxon>Chromatiales</taxon>
        <taxon>Chromatiaceae</taxon>
        <taxon>Thiorhodovibrio</taxon>
    </lineage>
</organism>
<keyword evidence="3" id="KW-1185">Reference proteome</keyword>
<evidence type="ECO:0000313" key="2">
    <source>
        <dbReference type="EMBL" id="EIC19481.1"/>
    </source>
</evidence>
<feature type="compositionally biased region" description="Basic and acidic residues" evidence="1">
    <location>
        <begin position="72"/>
        <end position="89"/>
    </location>
</feature>
<dbReference type="STRING" id="631362.Thi970DRAFT_05007"/>
<feature type="region of interest" description="Disordered" evidence="1">
    <location>
        <begin position="72"/>
        <end position="98"/>
    </location>
</feature>
<gene>
    <name evidence="2" type="ORF">Thi970DRAFT_05007</name>
</gene>
<name>H8Z8S6_9GAMM</name>
<sequence>MELLKAQKIIVFSVAAVITFSMTNSLAEDDRYDKECDFDNNGKMNGYPEVKCRNNNIREQDLREIEAIERRTEANRRETEANRRDEVDPMSRTVFPRI</sequence>
<proteinExistence type="predicted"/>
<dbReference type="AlphaFoldDB" id="H8Z8S6"/>
<reference evidence="3" key="1">
    <citation type="submission" date="2011-06" db="EMBL/GenBank/DDBJ databases">
        <authorList>
            <consortium name="US DOE Joint Genome Institute (JGI-PGF)"/>
            <person name="Lucas S."/>
            <person name="Han J."/>
            <person name="Lapidus A."/>
            <person name="Cheng J.-F."/>
            <person name="Goodwin L."/>
            <person name="Pitluck S."/>
            <person name="Peters L."/>
            <person name="Land M.L."/>
            <person name="Hauser L."/>
            <person name="Vogl K."/>
            <person name="Liu Z."/>
            <person name="Overmann J."/>
            <person name="Frigaard N.-U."/>
            <person name="Bryant D.A."/>
            <person name="Woyke T.J."/>
        </authorList>
    </citation>
    <scope>NUCLEOTIDE SEQUENCE [LARGE SCALE GENOMIC DNA]</scope>
    <source>
        <strain evidence="3">970</strain>
    </source>
</reference>
<dbReference type="HOGENOM" id="CLU_2332765_0_0_6"/>
<dbReference type="Proteomes" id="UP000002964">
    <property type="component" value="Unassembled WGS sequence"/>
</dbReference>